<dbReference type="OrthoDB" id="9761263at2"/>
<dbReference type="InterPro" id="IPR003660">
    <property type="entry name" value="HAMP_dom"/>
</dbReference>
<keyword evidence="11" id="KW-1133">Transmembrane helix</keyword>
<proteinExistence type="predicted"/>
<dbReference type="Pfam" id="PF00989">
    <property type="entry name" value="PAS"/>
    <property type="match status" value="1"/>
</dbReference>
<evidence type="ECO:0000256" key="10">
    <source>
        <dbReference type="PROSITE-ProRule" id="PRU00169"/>
    </source>
</evidence>
<evidence type="ECO:0000256" key="7">
    <source>
        <dbReference type="ARBA" id="ARBA00022777"/>
    </source>
</evidence>
<dbReference type="InterPro" id="IPR036890">
    <property type="entry name" value="HATPase_C_sf"/>
</dbReference>
<dbReference type="Gene3D" id="6.10.340.10">
    <property type="match status" value="1"/>
</dbReference>
<evidence type="ECO:0000313" key="18">
    <source>
        <dbReference type="Proteomes" id="UP000266113"/>
    </source>
</evidence>
<dbReference type="InterPro" id="IPR005467">
    <property type="entry name" value="His_kinase_dom"/>
</dbReference>
<dbReference type="InterPro" id="IPR035965">
    <property type="entry name" value="PAS-like_dom_sf"/>
</dbReference>
<evidence type="ECO:0000259" key="14">
    <source>
        <dbReference type="PROSITE" id="PS50112"/>
    </source>
</evidence>
<feature type="modified residue" description="4-aspartylphosphate" evidence="10">
    <location>
        <position position="797"/>
    </location>
</feature>
<evidence type="ECO:0000256" key="2">
    <source>
        <dbReference type="ARBA" id="ARBA00004370"/>
    </source>
</evidence>
<feature type="domain" description="Response regulatory" evidence="13">
    <location>
        <begin position="743"/>
        <end position="863"/>
    </location>
</feature>
<dbReference type="PANTHER" id="PTHR43065:SF42">
    <property type="entry name" value="TWO-COMPONENT SENSOR PPRA"/>
    <property type="match status" value="1"/>
</dbReference>
<reference evidence="17 18" key="1">
    <citation type="submission" date="2018-09" db="EMBL/GenBank/DDBJ databases">
        <title>Discovery and Ecogenomic Context for Candidatus Cryosericales, a Global Caldiserica Order Active in Thawing Permafrost.</title>
        <authorList>
            <person name="Martinez M.A."/>
            <person name="Woodcroft B.J."/>
            <person name="Ignacio Espinoza J.C."/>
            <person name="Zayed A."/>
            <person name="Singleton C.M."/>
            <person name="Boyd J."/>
            <person name="Li Y.-F."/>
            <person name="Purvine S."/>
            <person name="Maughan H."/>
            <person name="Hodgkins S.B."/>
            <person name="Anderson D."/>
            <person name="Sederholm M."/>
            <person name="Temperton B."/>
            <person name="Saleska S.R."/>
            <person name="Tyson G.W."/>
            <person name="Rich V.I."/>
        </authorList>
    </citation>
    <scope>NUCLEOTIDE SEQUENCE [LARGE SCALE GENOMIC DNA]</scope>
    <source>
        <strain evidence="17 18">SMC1</strain>
    </source>
</reference>
<feature type="domain" description="HAMP" evidence="16">
    <location>
        <begin position="303"/>
        <end position="356"/>
    </location>
</feature>
<feature type="transmembrane region" description="Helical" evidence="11">
    <location>
        <begin position="281"/>
        <end position="301"/>
    </location>
</feature>
<dbReference type="InterPro" id="IPR007892">
    <property type="entry name" value="CHASE4"/>
</dbReference>
<dbReference type="Gene3D" id="3.40.50.2300">
    <property type="match status" value="1"/>
</dbReference>
<dbReference type="EMBL" id="QXIY01000029">
    <property type="protein sequence ID" value="RIE16523.1"/>
    <property type="molecule type" value="Genomic_DNA"/>
</dbReference>
<keyword evidence="5" id="KW-0808">Transferase</keyword>
<dbReference type="Gene3D" id="3.30.565.10">
    <property type="entry name" value="Histidine kinase-like ATPase, C-terminal domain"/>
    <property type="match status" value="1"/>
</dbReference>
<dbReference type="PROSITE" id="PS50110">
    <property type="entry name" value="RESPONSE_REGULATORY"/>
    <property type="match status" value="1"/>
</dbReference>
<evidence type="ECO:0000256" key="4">
    <source>
        <dbReference type="ARBA" id="ARBA00022553"/>
    </source>
</evidence>
<dbReference type="SUPFAM" id="SSF47384">
    <property type="entry name" value="Homodimeric domain of signal transducing histidine kinase"/>
    <property type="match status" value="1"/>
</dbReference>
<keyword evidence="9" id="KW-0902">Two-component regulatory system</keyword>
<dbReference type="EC" id="2.7.13.3" evidence="3"/>
<dbReference type="PROSITE" id="PS50885">
    <property type="entry name" value="HAMP"/>
    <property type="match status" value="1"/>
</dbReference>
<dbReference type="SMART" id="SM00091">
    <property type="entry name" value="PAS"/>
    <property type="match status" value="1"/>
</dbReference>
<dbReference type="InterPro" id="IPR003594">
    <property type="entry name" value="HATPase_dom"/>
</dbReference>
<dbReference type="PRINTS" id="PR00344">
    <property type="entry name" value="BCTRLSENSOR"/>
</dbReference>
<keyword evidence="11" id="KW-0472">Membrane</keyword>
<keyword evidence="4 10" id="KW-0597">Phosphoprotein</keyword>
<dbReference type="SUPFAM" id="SSF55874">
    <property type="entry name" value="ATPase domain of HSP90 chaperone/DNA topoisomerase II/histidine kinase"/>
    <property type="match status" value="1"/>
</dbReference>
<feature type="domain" description="PAS" evidence="14">
    <location>
        <begin position="368"/>
        <end position="438"/>
    </location>
</feature>
<comment type="caution">
    <text evidence="17">The sequence shown here is derived from an EMBL/GenBank/DDBJ whole genome shotgun (WGS) entry which is preliminary data.</text>
</comment>
<dbReference type="SUPFAM" id="SSF52172">
    <property type="entry name" value="CheY-like"/>
    <property type="match status" value="1"/>
</dbReference>
<dbReference type="SMART" id="SM00388">
    <property type="entry name" value="HisKA"/>
    <property type="match status" value="1"/>
</dbReference>
<dbReference type="GO" id="GO:0006355">
    <property type="term" value="P:regulation of DNA-templated transcription"/>
    <property type="evidence" value="ECO:0007669"/>
    <property type="project" value="InterPro"/>
</dbReference>
<dbReference type="InterPro" id="IPR011006">
    <property type="entry name" value="CheY-like_superfamily"/>
</dbReference>
<dbReference type="SMART" id="SM00304">
    <property type="entry name" value="HAMP"/>
    <property type="match status" value="1"/>
</dbReference>
<dbReference type="Pfam" id="PF00512">
    <property type="entry name" value="HisKA"/>
    <property type="match status" value="1"/>
</dbReference>
<evidence type="ECO:0000259" key="13">
    <source>
        <dbReference type="PROSITE" id="PS50110"/>
    </source>
</evidence>
<dbReference type="GO" id="GO:0000155">
    <property type="term" value="F:phosphorelay sensor kinase activity"/>
    <property type="evidence" value="ECO:0007669"/>
    <property type="project" value="InterPro"/>
</dbReference>
<dbReference type="Pfam" id="PF05228">
    <property type="entry name" value="CHASE4"/>
    <property type="match status" value="1"/>
</dbReference>
<keyword evidence="11" id="KW-0812">Transmembrane</keyword>
<evidence type="ECO:0000256" key="5">
    <source>
        <dbReference type="ARBA" id="ARBA00022679"/>
    </source>
</evidence>
<dbReference type="InterPro" id="IPR004358">
    <property type="entry name" value="Sig_transdc_His_kin-like_C"/>
</dbReference>
<evidence type="ECO:0000256" key="6">
    <source>
        <dbReference type="ARBA" id="ARBA00022741"/>
    </source>
</evidence>
<keyword evidence="8" id="KW-0067">ATP-binding</keyword>
<evidence type="ECO:0000256" key="11">
    <source>
        <dbReference type="SAM" id="Phobius"/>
    </source>
</evidence>
<dbReference type="InterPro" id="IPR000700">
    <property type="entry name" value="PAS-assoc_C"/>
</dbReference>
<dbReference type="SMART" id="SM00387">
    <property type="entry name" value="HATPase_c"/>
    <property type="match status" value="1"/>
</dbReference>
<gene>
    <name evidence="17" type="ORF">SMC1_06285</name>
</gene>
<sequence>MVGGVMSLRTRLSIVALIALTVFVAAFYVLTGVTIDRTYARVDNESAQRQVLRAHSYMDYVLGALGSTCSDWAYWDDTYQYVVDQNPAYADSNLTPSSLATIDVDIMVVLDTSGKVVSAKFQTLANQTLDDTVADLVKQLRPGTAPWTQAMVHPGLTGYIEVEKRVVMVAARPILTSASTGPARGVLVFVRYLDDAFFAGMAETVGGPVTFQPVSQVQPDTVESRALALLTQGQSTVGLPTGTDEVRGFEQHTDLAGNPAFLLATTAKRTQSTEITQLKRIVVLATSMIGFLLAALAIFVFNHTILKRVTSLGSQVAEVGHTSDLALRVHLPGSDELSQLATDVNTTLESLQQTQRDKDRMAEELERDRKRLHDYFDHAHDLIFALDTHGKVTLVNRSVCSVLGYDEKDLLGRSILDVVSPDSRESAVRAAAAIESGDTVSTTIIDVLTRDGDRRTLDVSGQRLWDNEQLTGTFYIARDITERLRMEHELLRNQSLESLGMLAAGIAHDFNNVLTVVKGNISLADSSLEEPTESQHYLEVARIAADRAQALAGQLLTFSRGGAPVKENIDVESIIQEVARFTLSGSNVALQVSVDGVLAAVEGDRNQLFQMLQNIILNARDAMPSGGALNIALRSQTVSEEHPIGFAAPGDCVVIQITDTGPGIAPEDMKLLFDPFFTTKPSGHGVGLATARSIARRHGGDLLIESAAGKGTTVQLCMPVARGPVTQPKAAKPEREHGSATGRLLVMDDEQTVADVTCAMARRLGYETTAVPDGEAALTAYAQAVTEQHPFDLVIMDLTVPGGMGGREAVQRLHELYPDARVIVSSGYSDDASIAEYAQRGFIASLSKPYTMEQLERVLRESSSPPLSS</sequence>
<evidence type="ECO:0000259" key="12">
    <source>
        <dbReference type="PROSITE" id="PS50109"/>
    </source>
</evidence>
<organism evidence="17 18">
    <name type="scientific">Candidatus Cryosericum septentrionale</name>
    <dbReference type="NCBI Taxonomy" id="2290913"/>
    <lineage>
        <taxon>Bacteria</taxon>
        <taxon>Pseudomonadati</taxon>
        <taxon>Caldisericota/Cryosericota group</taxon>
        <taxon>Candidatus Cryosericota</taxon>
        <taxon>Candidatus Cryosericia</taxon>
        <taxon>Candidatus Cryosericales</taxon>
        <taxon>Candidatus Cryosericaceae</taxon>
        <taxon>Candidatus Cryosericum</taxon>
    </lineage>
</organism>
<dbReference type="InterPro" id="IPR003661">
    <property type="entry name" value="HisK_dim/P_dom"/>
</dbReference>
<evidence type="ECO:0000259" key="15">
    <source>
        <dbReference type="PROSITE" id="PS50113"/>
    </source>
</evidence>
<evidence type="ECO:0000256" key="1">
    <source>
        <dbReference type="ARBA" id="ARBA00000085"/>
    </source>
</evidence>
<feature type="domain" description="PAC" evidence="15">
    <location>
        <begin position="438"/>
        <end position="492"/>
    </location>
</feature>
<dbReference type="AlphaFoldDB" id="A0A398DQR9"/>
<keyword evidence="7" id="KW-0418">Kinase</keyword>
<comment type="catalytic activity">
    <reaction evidence="1">
        <text>ATP + protein L-histidine = ADP + protein N-phospho-L-histidine.</text>
        <dbReference type="EC" id="2.7.13.3"/>
    </reaction>
</comment>
<dbReference type="Pfam" id="PF00072">
    <property type="entry name" value="Response_reg"/>
    <property type="match status" value="1"/>
</dbReference>
<dbReference type="GO" id="GO:0016020">
    <property type="term" value="C:membrane"/>
    <property type="evidence" value="ECO:0007669"/>
    <property type="project" value="UniProtKB-SubCell"/>
</dbReference>
<name>A0A398DQR9_9BACT</name>
<dbReference type="Proteomes" id="UP000266113">
    <property type="component" value="Unassembled WGS sequence"/>
</dbReference>
<dbReference type="GO" id="GO:0005524">
    <property type="term" value="F:ATP binding"/>
    <property type="evidence" value="ECO:0007669"/>
    <property type="project" value="UniProtKB-KW"/>
</dbReference>
<keyword evidence="18" id="KW-1185">Reference proteome</keyword>
<dbReference type="SUPFAM" id="SSF55785">
    <property type="entry name" value="PYP-like sensor domain (PAS domain)"/>
    <property type="match status" value="1"/>
</dbReference>
<dbReference type="Gene3D" id="1.10.287.130">
    <property type="match status" value="1"/>
</dbReference>
<evidence type="ECO:0000256" key="8">
    <source>
        <dbReference type="ARBA" id="ARBA00022840"/>
    </source>
</evidence>
<evidence type="ECO:0000256" key="9">
    <source>
        <dbReference type="ARBA" id="ARBA00023012"/>
    </source>
</evidence>
<feature type="transmembrane region" description="Helical" evidence="11">
    <location>
        <begin position="12"/>
        <end position="31"/>
    </location>
</feature>
<dbReference type="Gene3D" id="3.30.450.20">
    <property type="entry name" value="PAS domain"/>
    <property type="match status" value="1"/>
</dbReference>
<evidence type="ECO:0000256" key="3">
    <source>
        <dbReference type="ARBA" id="ARBA00012438"/>
    </source>
</evidence>
<dbReference type="SMART" id="SM00448">
    <property type="entry name" value="REC"/>
    <property type="match status" value="1"/>
</dbReference>
<dbReference type="CDD" id="cd00082">
    <property type="entry name" value="HisKA"/>
    <property type="match status" value="1"/>
</dbReference>
<dbReference type="PROSITE" id="PS50109">
    <property type="entry name" value="HIS_KIN"/>
    <property type="match status" value="1"/>
</dbReference>
<dbReference type="CDD" id="cd17546">
    <property type="entry name" value="REC_hyHK_CKI1_RcsC-like"/>
    <property type="match status" value="1"/>
</dbReference>
<dbReference type="CDD" id="cd00130">
    <property type="entry name" value="PAS"/>
    <property type="match status" value="1"/>
</dbReference>
<dbReference type="PROSITE" id="PS50113">
    <property type="entry name" value="PAC"/>
    <property type="match status" value="1"/>
</dbReference>
<feature type="domain" description="Histidine kinase" evidence="12">
    <location>
        <begin position="505"/>
        <end position="722"/>
    </location>
</feature>
<keyword evidence="6" id="KW-0547">Nucleotide-binding</keyword>
<dbReference type="Pfam" id="PF02518">
    <property type="entry name" value="HATPase_c"/>
    <property type="match status" value="1"/>
</dbReference>
<dbReference type="InterPro" id="IPR000014">
    <property type="entry name" value="PAS"/>
</dbReference>
<evidence type="ECO:0000313" key="17">
    <source>
        <dbReference type="EMBL" id="RIE16523.1"/>
    </source>
</evidence>
<dbReference type="Pfam" id="PF00672">
    <property type="entry name" value="HAMP"/>
    <property type="match status" value="1"/>
</dbReference>
<dbReference type="PANTHER" id="PTHR43065">
    <property type="entry name" value="SENSOR HISTIDINE KINASE"/>
    <property type="match status" value="1"/>
</dbReference>
<accession>A0A398DQR9</accession>
<dbReference type="InterPro" id="IPR001789">
    <property type="entry name" value="Sig_transdc_resp-reg_receiver"/>
</dbReference>
<dbReference type="PROSITE" id="PS50112">
    <property type="entry name" value="PAS"/>
    <property type="match status" value="1"/>
</dbReference>
<protein>
    <recommendedName>
        <fullName evidence="3">histidine kinase</fullName>
        <ecNumber evidence="3">2.7.13.3</ecNumber>
    </recommendedName>
</protein>
<dbReference type="NCBIfam" id="TIGR00229">
    <property type="entry name" value="sensory_box"/>
    <property type="match status" value="1"/>
</dbReference>
<dbReference type="InterPro" id="IPR036097">
    <property type="entry name" value="HisK_dim/P_sf"/>
</dbReference>
<dbReference type="InterPro" id="IPR013767">
    <property type="entry name" value="PAS_fold"/>
</dbReference>
<evidence type="ECO:0000259" key="16">
    <source>
        <dbReference type="PROSITE" id="PS50885"/>
    </source>
</evidence>
<comment type="subcellular location">
    <subcellularLocation>
        <location evidence="2">Membrane</location>
    </subcellularLocation>
</comment>